<dbReference type="PROSITE" id="PS50893">
    <property type="entry name" value="ABC_TRANSPORTER_2"/>
    <property type="match status" value="1"/>
</dbReference>
<dbReference type="PROSITE" id="PS50929">
    <property type="entry name" value="ABC_TM1F"/>
    <property type="match status" value="1"/>
</dbReference>
<gene>
    <name evidence="11" type="ORF">GCM10007422_18640</name>
</gene>
<dbReference type="Proteomes" id="UP000642938">
    <property type="component" value="Unassembled WGS sequence"/>
</dbReference>
<feature type="domain" description="ABC transporter" evidence="9">
    <location>
        <begin position="451"/>
        <end position="686"/>
    </location>
</feature>
<feature type="transmembrane region" description="Helical" evidence="8">
    <location>
        <begin position="273"/>
        <end position="293"/>
    </location>
</feature>
<comment type="subcellular location">
    <subcellularLocation>
        <location evidence="1">Cell membrane</location>
        <topology evidence="1">Multi-pass membrane protein</topology>
    </subcellularLocation>
</comment>
<evidence type="ECO:0000259" key="9">
    <source>
        <dbReference type="PROSITE" id="PS50893"/>
    </source>
</evidence>
<dbReference type="GO" id="GO:0005524">
    <property type="term" value="F:ATP binding"/>
    <property type="evidence" value="ECO:0007669"/>
    <property type="project" value="UniProtKB-KW"/>
</dbReference>
<dbReference type="SUPFAM" id="SSF90123">
    <property type="entry name" value="ABC transporter transmembrane region"/>
    <property type="match status" value="1"/>
</dbReference>
<dbReference type="InterPro" id="IPR027417">
    <property type="entry name" value="P-loop_NTPase"/>
</dbReference>
<proteinExistence type="predicted"/>
<feature type="domain" description="ABC transmembrane type-1" evidence="10">
    <location>
        <begin position="138"/>
        <end position="417"/>
    </location>
</feature>
<keyword evidence="4" id="KW-0378">Hydrolase</keyword>
<dbReference type="InterPro" id="IPR005074">
    <property type="entry name" value="Peptidase_C39"/>
</dbReference>
<keyword evidence="7 8" id="KW-0472">Membrane</keyword>
<dbReference type="Pfam" id="PF03412">
    <property type="entry name" value="Peptidase_C39"/>
    <property type="match status" value="1"/>
</dbReference>
<dbReference type="CDD" id="cd18571">
    <property type="entry name" value="ABC_6TM_peptidase_like"/>
    <property type="match status" value="1"/>
</dbReference>
<evidence type="ECO:0000256" key="6">
    <source>
        <dbReference type="ARBA" id="ARBA00022989"/>
    </source>
</evidence>
<organism evidence="11 12">
    <name type="scientific">Pedobacter zeae</name>
    <dbReference type="NCBI Taxonomy" id="1737356"/>
    <lineage>
        <taxon>Bacteria</taxon>
        <taxon>Pseudomonadati</taxon>
        <taxon>Bacteroidota</taxon>
        <taxon>Sphingobacteriia</taxon>
        <taxon>Sphingobacteriales</taxon>
        <taxon>Sphingobacteriaceae</taxon>
        <taxon>Pedobacter</taxon>
    </lineage>
</organism>
<feature type="transmembrane region" description="Helical" evidence="8">
    <location>
        <begin position="245"/>
        <end position="267"/>
    </location>
</feature>
<dbReference type="PANTHER" id="PTHR43394:SF1">
    <property type="entry name" value="ATP-BINDING CASSETTE SUB-FAMILY B MEMBER 10, MITOCHONDRIAL"/>
    <property type="match status" value="1"/>
</dbReference>
<dbReference type="InterPro" id="IPR036640">
    <property type="entry name" value="ABC1_TM_sf"/>
</dbReference>
<keyword evidence="2 8" id="KW-0812">Transmembrane</keyword>
<feature type="transmembrane region" description="Helical" evidence="8">
    <location>
        <begin position="134"/>
        <end position="156"/>
    </location>
</feature>
<dbReference type="Pfam" id="PF00005">
    <property type="entry name" value="ABC_tran"/>
    <property type="match status" value="1"/>
</dbReference>
<evidence type="ECO:0000256" key="2">
    <source>
        <dbReference type="ARBA" id="ARBA00022692"/>
    </source>
</evidence>
<dbReference type="SUPFAM" id="SSF52540">
    <property type="entry name" value="P-loop containing nucleoside triphosphate hydrolases"/>
    <property type="match status" value="1"/>
</dbReference>
<evidence type="ECO:0000256" key="3">
    <source>
        <dbReference type="ARBA" id="ARBA00022741"/>
    </source>
</evidence>
<feature type="transmembrane region" description="Helical" evidence="8">
    <location>
        <begin position="204"/>
        <end position="224"/>
    </location>
</feature>
<reference evidence="12" key="1">
    <citation type="journal article" date="2019" name="Int. J. Syst. Evol. Microbiol.">
        <title>The Global Catalogue of Microorganisms (GCM) 10K type strain sequencing project: providing services to taxonomists for standard genome sequencing and annotation.</title>
        <authorList>
            <consortium name="The Broad Institute Genomics Platform"/>
            <consortium name="The Broad Institute Genome Sequencing Center for Infectious Disease"/>
            <person name="Wu L."/>
            <person name="Ma J."/>
        </authorList>
    </citation>
    <scope>NUCLEOTIDE SEQUENCE [LARGE SCALE GENOMIC DNA]</scope>
    <source>
        <strain evidence="12">CGMCC 1.15287</strain>
    </source>
</reference>
<keyword evidence="6 8" id="KW-1133">Transmembrane helix</keyword>
<dbReference type="InterPro" id="IPR003593">
    <property type="entry name" value="AAA+_ATPase"/>
</dbReference>
<dbReference type="EMBL" id="BMHZ01000002">
    <property type="protein sequence ID" value="GGH03536.1"/>
    <property type="molecule type" value="Genomic_DNA"/>
</dbReference>
<keyword evidence="5 11" id="KW-0067">ATP-binding</keyword>
<dbReference type="SMART" id="SM00382">
    <property type="entry name" value="AAA"/>
    <property type="match status" value="1"/>
</dbReference>
<sequence>MLSETTRNGSNLKNLSHAAENIGFRSLSVKISFEKLKTAPLPCIVHWDGTHFVVLYKIEKNHCFVADPAHGKLKYEKSEFISRWIGLNSNEQTPEGICLLLETTPKFFQDDDEQGAENYGFSFIFRYLTQYKSFIANVLIGLLAGSVIQLIFPFLTQSIVDIGIKYQDINFVYLMLFAQLFLFLGRTSIEIFRSWILLHLSTRINISLLSDFFIKLMSLPISFFDVRMTGDMLQRINDHNRVEKLLTTSSLSVLFSIISLIVFGVVLAVYNKYVFVIFIIGSIMYFAWILFFFKKRRDLDYKKFSQVSQEQSKVIELINGMQEIKLHNAEKQKRWNWEYLRARLFKISMKTLALEQYQLVGSSFINELKNILITVLSAKLVIEGEITLGMMLAITYIVGQLNSPIAQIITFLRELQDAKISIERISEIHLKKDELSTELDSVTSIPVEEPIRIENLSFRYIGSSRQVLTDLNLVLPQNKVTAIVGASGSGKSTLMKLLLKFYQSEHGKISLGDVSFNNISQQTWRANCGVVMQEGYIFNDSIANNVALGADYVDKEKLKKALEVANIKEFVETLPLSFNTKIGMEGVGLSTGQKQRILIARAVYKDPKFLFFDEATSALDANNEKKIMQNLNSFFENKTVIVIAHRLSTVKNAHQIIVLNEGRSIEVGTHDELVKAKGGYFELVRNQLELGE</sequence>
<evidence type="ECO:0000256" key="5">
    <source>
        <dbReference type="ARBA" id="ARBA00022840"/>
    </source>
</evidence>
<dbReference type="Gene3D" id="3.90.70.10">
    <property type="entry name" value="Cysteine proteinases"/>
    <property type="match status" value="1"/>
</dbReference>
<evidence type="ECO:0000256" key="8">
    <source>
        <dbReference type="SAM" id="Phobius"/>
    </source>
</evidence>
<evidence type="ECO:0000256" key="1">
    <source>
        <dbReference type="ARBA" id="ARBA00004651"/>
    </source>
</evidence>
<protein>
    <submittedName>
        <fullName evidence="11">ABC transporter ATP-binding protein</fullName>
    </submittedName>
</protein>
<evidence type="ECO:0000256" key="4">
    <source>
        <dbReference type="ARBA" id="ARBA00022801"/>
    </source>
</evidence>
<dbReference type="PANTHER" id="PTHR43394">
    <property type="entry name" value="ATP-DEPENDENT PERMEASE MDL1, MITOCHONDRIAL"/>
    <property type="match status" value="1"/>
</dbReference>
<dbReference type="Gene3D" id="3.40.50.300">
    <property type="entry name" value="P-loop containing nucleotide triphosphate hydrolases"/>
    <property type="match status" value="1"/>
</dbReference>
<name>A0ABQ1XUT6_9SPHI</name>
<dbReference type="InterPro" id="IPR003439">
    <property type="entry name" value="ABC_transporter-like_ATP-bd"/>
</dbReference>
<evidence type="ECO:0000256" key="7">
    <source>
        <dbReference type="ARBA" id="ARBA00023136"/>
    </source>
</evidence>
<keyword evidence="12" id="KW-1185">Reference proteome</keyword>
<comment type="caution">
    <text evidence="11">The sequence shown here is derived from an EMBL/GenBank/DDBJ whole genome shotgun (WGS) entry which is preliminary data.</text>
</comment>
<dbReference type="InterPro" id="IPR039421">
    <property type="entry name" value="Type_1_exporter"/>
</dbReference>
<evidence type="ECO:0000313" key="12">
    <source>
        <dbReference type="Proteomes" id="UP000642938"/>
    </source>
</evidence>
<evidence type="ECO:0000259" key="10">
    <source>
        <dbReference type="PROSITE" id="PS50929"/>
    </source>
</evidence>
<dbReference type="Gene3D" id="1.20.1560.10">
    <property type="entry name" value="ABC transporter type 1, transmembrane domain"/>
    <property type="match status" value="1"/>
</dbReference>
<dbReference type="Pfam" id="PF00664">
    <property type="entry name" value="ABC_membrane"/>
    <property type="match status" value="1"/>
</dbReference>
<keyword evidence="3" id="KW-0547">Nucleotide-binding</keyword>
<dbReference type="InterPro" id="IPR011527">
    <property type="entry name" value="ABC1_TM_dom"/>
</dbReference>
<accession>A0ABQ1XUT6</accession>
<evidence type="ECO:0000313" key="11">
    <source>
        <dbReference type="EMBL" id="GGH03536.1"/>
    </source>
</evidence>